<name>A0A2T7EN74_9POAL</name>
<feature type="compositionally biased region" description="Basic residues" evidence="1">
    <location>
        <begin position="68"/>
        <end position="92"/>
    </location>
</feature>
<keyword evidence="3" id="KW-1185">Reference proteome</keyword>
<dbReference type="Gramene" id="PUZ69277">
    <property type="protein sequence ID" value="PUZ69277"/>
    <property type="gene ID" value="GQ55_2G094600"/>
</dbReference>
<gene>
    <name evidence="2" type="ORF">GQ55_2G094600</name>
</gene>
<dbReference type="EMBL" id="CM009750">
    <property type="protein sequence ID" value="PUZ69277.1"/>
    <property type="molecule type" value="Genomic_DNA"/>
</dbReference>
<sequence length="249" mass="26628">MPSFKPPLMCCMAFHVIVLFRITRFRQGRRRFKQAACGRWIRARGGLQAPPPAHQGLEVLLGAAAAAPRRRWGAPTRRPRCSRRTGGRRGRRAPAGATRPAHPSRSARDDAGVAERGARVVPRGGGGGPVHGGVAEQAQPGGLQGRQAGETTASRAAQELLAGEHRHCRARTFGSGRIGSPGGKEDERNGGKKSILDTAQMPTRVPLFDRVARPLEPSAESKARAGSGTRERWVIKISNGIKNLTAQSA</sequence>
<evidence type="ECO:0000313" key="3">
    <source>
        <dbReference type="Proteomes" id="UP000244336"/>
    </source>
</evidence>
<protein>
    <submittedName>
        <fullName evidence="2">Uncharacterized protein</fullName>
    </submittedName>
</protein>
<feature type="compositionally biased region" description="Low complexity" evidence="1">
    <location>
        <begin position="93"/>
        <end position="103"/>
    </location>
</feature>
<organism evidence="2 3">
    <name type="scientific">Panicum hallii var. hallii</name>
    <dbReference type="NCBI Taxonomy" id="1504633"/>
    <lineage>
        <taxon>Eukaryota</taxon>
        <taxon>Viridiplantae</taxon>
        <taxon>Streptophyta</taxon>
        <taxon>Embryophyta</taxon>
        <taxon>Tracheophyta</taxon>
        <taxon>Spermatophyta</taxon>
        <taxon>Magnoliopsida</taxon>
        <taxon>Liliopsida</taxon>
        <taxon>Poales</taxon>
        <taxon>Poaceae</taxon>
        <taxon>PACMAD clade</taxon>
        <taxon>Panicoideae</taxon>
        <taxon>Panicodae</taxon>
        <taxon>Paniceae</taxon>
        <taxon>Panicinae</taxon>
        <taxon>Panicum</taxon>
        <taxon>Panicum sect. Panicum</taxon>
    </lineage>
</organism>
<evidence type="ECO:0000313" key="2">
    <source>
        <dbReference type="EMBL" id="PUZ69277.1"/>
    </source>
</evidence>
<feature type="region of interest" description="Disordered" evidence="1">
    <location>
        <begin position="68"/>
        <end position="203"/>
    </location>
</feature>
<proteinExistence type="predicted"/>
<dbReference type="AlphaFoldDB" id="A0A2T7EN74"/>
<feature type="region of interest" description="Disordered" evidence="1">
    <location>
        <begin position="213"/>
        <end position="232"/>
    </location>
</feature>
<dbReference type="Proteomes" id="UP000244336">
    <property type="component" value="Chromosome 2"/>
</dbReference>
<feature type="compositionally biased region" description="Basic and acidic residues" evidence="1">
    <location>
        <begin position="219"/>
        <end position="232"/>
    </location>
</feature>
<feature type="compositionally biased region" description="Basic and acidic residues" evidence="1">
    <location>
        <begin position="106"/>
        <end position="118"/>
    </location>
</feature>
<accession>A0A2T7EN74</accession>
<evidence type="ECO:0000256" key="1">
    <source>
        <dbReference type="SAM" id="MobiDB-lite"/>
    </source>
</evidence>
<reference evidence="2 3" key="1">
    <citation type="submission" date="2018-04" db="EMBL/GenBank/DDBJ databases">
        <title>WGS assembly of Panicum hallii var. hallii HAL2.</title>
        <authorList>
            <person name="Lovell J."/>
            <person name="Jenkins J."/>
            <person name="Lowry D."/>
            <person name="Mamidi S."/>
            <person name="Sreedasyam A."/>
            <person name="Weng X."/>
            <person name="Barry K."/>
            <person name="Bonette J."/>
            <person name="Campitelli B."/>
            <person name="Daum C."/>
            <person name="Gordon S."/>
            <person name="Gould B."/>
            <person name="Lipzen A."/>
            <person name="MacQueen A."/>
            <person name="Palacio-Mejia J."/>
            <person name="Plott C."/>
            <person name="Shakirov E."/>
            <person name="Shu S."/>
            <person name="Yoshinaga Y."/>
            <person name="Zane M."/>
            <person name="Rokhsar D."/>
            <person name="Grimwood J."/>
            <person name="Schmutz J."/>
            <person name="Juenger T."/>
        </authorList>
    </citation>
    <scope>NUCLEOTIDE SEQUENCE [LARGE SCALE GENOMIC DNA]</scope>
    <source>
        <strain evidence="3">cv. HAL2</strain>
    </source>
</reference>